<feature type="region of interest" description="Disordered" evidence="6">
    <location>
        <begin position="93"/>
        <end position="208"/>
    </location>
</feature>
<sequence length="426" mass="47022">MVAEAKDQTTQSYQDVANQPKILSPDATGFAHKVRKPYTITKQRERWTEEEHQRFIEALKLYGRAWRQIEGHVGTKTAIQIRSHAQKFFAKVTKDSPGDAEGSLNSIQIPPPRPKKKPSHPYPRKMVDSANTEAVGPQQAKGLTDVSVSERENHSPTSVLSAIGSNNEESPLAETQKSCLSPASCATDNANDNEHAMSDESSKEEDGLSLSLKMCADSGPDIKSSTMKFELFPEGTESLPCGGENCASIKLFGKTVVVRDTPKQFEEALEDNESLVPGVFPSEVSEKEKSRNLNLEVSGLFSNPVANIYGPAENVYRFPWCTWYNGPVYYPYLSPGRKPSVVNVENGPEGVNEEEESLVGSNSGSMSEVNVENRYSDVESSNLSCFADRKTGKGFVPYKRCLAERDEKSSFSFVQGRENQRARVCS</sequence>
<evidence type="ECO:0000256" key="3">
    <source>
        <dbReference type="ARBA" id="ARBA00023125"/>
    </source>
</evidence>
<feature type="domain" description="HTH myb-type" evidence="9">
    <location>
        <begin position="39"/>
        <end position="93"/>
    </location>
</feature>
<dbReference type="FunFam" id="1.10.10.60:FF:000023">
    <property type="entry name" value="protein REVEILLE 6 isoform X1"/>
    <property type="match status" value="1"/>
</dbReference>
<dbReference type="OrthoDB" id="118550at2759"/>
<dbReference type="Gene3D" id="1.10.10.60">
    <property type="entry name" value="Homeodomain-like"/>
    <property type="match status" value="1"/>
</dbReference>
<evidence type="ECO:0000259" key="9">
    <source>
        <dbReference type="PROSITE" id="PS51294"/>
    </source>
</evidence>
<dbReference type="PANTHER" id="PTHR12802:SF175">
    <property type="entry name" value="PROTEIN REVEILLE 2"/>
    <property type="match status" value="1"/>
</dbReference>
<dbReference type="GO" id="GO:0005634">
    <property type="term" value="C:nucleus"/>
    <property type="evidence" value="ECO:0007669"/>
    <property type="project" value="UniProtKB-SubCell"/>
</dbReference>
<name>A0A9N7MYL6_STRHE</name>
<evidence type="ECO:0000256" key="2">
    <source>
        <dbReference type="ARBA" id="ARBA00023015"/>
    </source>
</evidence>
<evidence type="ECO:0000259" key="7">
    <source>
        <dbReference type="PROSITE" id="PS50090"/>
    </source>
</evidence>
<dbReference type="InterPro" id="IPR009057">
    <property type="entry name" value="Homeodomain-like_sf"/>
</dbReference>
<dbReference type="PROSITE" id="PS51294">
    <property type="entry name" value="HTH_MYB"/>
    <property type="match status" value="1"/>
</dbReference>
<keyword evidence="11" id="KW-1185">Reference proteome</keyword>
<dbReference type="PROSITE" id="PS50090">
    <property type="entry name" value="MYB_LIKE"/>
    <property type="match status" value="1"/>
</dbReference>
<keyword evidence="4" id="KW-0804">Transcription</keyword>
<dbReference type="AlphaFoldDB" id="A0A9N7MYL6"/>
<feature type="compositionally biased region" description="Basic residues" evidence="6">
    <location>
        <begin position="113"/>
        <end position="123"/>
    </location>
</feature>
<evidence type="ECO:0000256" key="4">
    <source>
        <dbReference type="ARBA" id="ARBA00023163"/>
    </source>
</evidence>
<keyword evidence="5" id="KW-0539">Nucleus</keyword>
<dbReference type="GO" id="GO:0010468">
    <property type="term" value="P:regulation of gene expression"/>
    <property type="evidence" value="ECO:0007669"/>
    <property type="project" value="UniProtKB-ARBA"/>
</dbReference>
<keyword evidence="3" id="KW-0238">DNA-binding</keyword>
<evidence type="ECO:0000313" key="10">
    <source>
        <dbReference type="EMBL" id="CAA0818125.1"/>
    </source>
</evidence>
<evidence type="ECO:0000256" key="5">
    <source>
        <dbReference type="ARBA" id="ARBA00023242"/>
    </source>
</evidence>
<keyword evidence="2" id="KW-0805">Transcription regulation</keyword>
<feature type="region of interest" description="Disordered" evidence="6">
    <location>
        <begin position="1"/>
        <end position="35"/>
    </location>
</feature>
<protein>
    <submittedName>
        <fullName evidence="10">Protein REVEILLE 1</fullName>
    </submittedName>
</protein>
<dbReference type="GO" id="GO:0003677">
    <property type="term" value="F:DNA binding"/>
    <property type="evidence" value="ECO:0007669"/>
    <property type="project" value="UniProtKB-KW"/>
</dbReference>
<dbReference type="SUPFAM" id="SSF46689">
    <property type="entry name" value="Homeodomain-like"/>
    <property type="match status" value="1"/>
</dbReference>
<dbReference type="InterPro" id="IPR001005">
    <property type="entry name" value="SANT/Myb"/>
</dbReference>
<dbReference type="SMART" id="SM00717">
    <property type="entry name" value="SANT"/>
    <property type="match status" value="1"/>
</dbReference>
<organism evidence="10 11">
    <name type="scientific">Striga hermonthica</name>
    <name type="common">Purple witchweed</name>
    <name type="synonym">Buchnera hermonthica</name>
    <dbReference type="NCBI Taxonomy" id="68872"/>
    <lineage>
        <taxon>Eukaryota</taxon>
        <taxon>Viridiplantae</taxon>
        <taxon>Streptophyta</taxon>
        <taxon>Embryophyta</taxon>
        <taxon>Tracheophyta</taxon>
        <taxon>Spermatophyta</taxon>
        <taxon>Magnoliopsida</taxon>
        <taxon>eudicotyledons</taxon>
        <taxon>Gunneridae</taxon>
        <taxon>Pentapetalae</taxon>
        <taxon>asterids</taxon>
        <taxon>lamiids</taxon>
        <taxon>Lamiales</taxon>
        <taxon>Orobanchaceae</taxon>
        <taxon>Buchnereae</taxon>
        <taxon>Striga</taxon>
    </lineage>
</organism>
<dbReference type="Pfam" id="PF00249">
    <property type="entry name" value="Myb_DNA-binding"/>
    <property type="match status" value="1"/>
</dbReference>
<feature type="compositionally biased region" description="Basic and acidic residues" evidence="6">
    <location>
        <begin position="192"/>
        <end position="206"/>
    </location>
</feature>
<dbReference type="EMBL" id="CACSLK010016728">
    <property type="protein sequence ID" value="CAA0818125.1"/>
    <property type="molecule type" value="Genomic_DNA"/>
</dbReference>
<evidence type="ECO:0000256" key="6">
    <source>
        <dbReference type="SAM" id="MobiDB-lite"/>
    </source>
</evidence>
<dbReference type="NCBIfam" id="TIGR01557">
    <property type="entry name" value="myb_SHAQKYF"/>
    <property type="match status" value="1"/>
</dbReference>
<evidence type="ECO:0000313" key="11">
    <source>
        <dbReference type="Proteomes" id="UP001153555"/>
    </source>
</evidence>
<comment type="subcellular location">
    <subcellularLocation>
        <location evidence="1">Nucleus</location>
    </subcellularLocation>
</comment>
<feature type="region of interest" description="Disordered" evidence="6">
    <location>
        <begin position="346"/>
        <end position="367"/>
    </location>
</feature>
<comment type="caution">
    <text evidence="10">The sequence shown here is derived from an EMBL/GenBank/DDBJ whole genome shotgun (WGS) entry which is preliminary data.</text>
</comment>
<dbReference type="InterPro" id="IPR017930">
    <property type="entry name" value="Myb_dom"/>
</dbReference>
<feature type="domain" description="Myb-like" evidence="7">
    <location>
        <begin position="39"/>
        <end position="89"/>
    </location>
</feature>
<evidence type="ECO:0000256" key="1">
    <source>
        <dbReference type="ARBA" id="ARBA00004123"/>
    </source>
</evidence>
<reference evidence="10" key="1">
    <citation type="submission" date="2019-12" db="EMBL/GenBank/DDBJ databases">
        <authorList>
            <person name="Scholes J."/>
        </authorList>
    </citation>
    <scope>NUCLEOTIDE SEQUENCE</scope>
</reference>
<feature type="domain" description="SANT" evidence="8">
    <location>
        <begin position="42"/>
        <end position="93"/>
    </location>
</feature>
<gene>
    <name evidence="10" type="ORF">SHERM_17497</name>
</gene>
<dbReference type="PANTHER" id="PTHR12802">
    <property type="entry name" value="SWI/SNF COMPLEX-RELATED"/>
    <property type="match status" value="1"/>
</dbReference>
<proteinExistence type="predicted"/>
<dbReference type="Proteomes" id="UP001153555">
    <property type="component" value="Unassembled WGS sequence"/>
</dbReference>
<accession>A0A9N7MYL6</accession>
<feature type="compositionally biased region" description="Polar residues" evidence="6">
    <location>
        <begin position="8"/>
        <end position="17"/>
    </location>
</feature>
<dbReference type="InterPro" id="IPR006447">
    <property type="entry name" value="Myb_dom_plants"/>
</dbReference>
<feature type="compositionally biased region" description="Polar residues" evidence="6">
    <location>
        <begin position="155"/>
        <end position="190"/>
    </location>
</feature>
<evidence type="ECO:0000259" key="8">
    <source>
        <dbReference type="PROSITE" id="PS51293"/>
    </source>
</evidence>
<dbReference type="PROSITE" id="PS51293">
    <property type="entry name" value="SANT"/>
    <property type="match status" value="1"/>
</dbReference>
<dbReference type="CDD" id="cd00167">
    <property type="entry name" value="SANT"/>
    <property type="match status" value="1"/>
</dbReference>
<dbReference type="InterPro" id="IPR017884">
    <property type="entry name" value="SANT_dom"/>
</dbReference>